<proteinExistence type="predicted"/>
<name>A0A381ZNQ0_9ZZZZ</name>
<evidence type="ECO:0000313" key="1">
    <source>
        <dbReference type="EMBL" id="SVA90948.1"/>
    </source>
</evidence>
<dbReference type="AlphaFoldDB" id="A0A381ZNQ0"/>
<accession>A0A381ZNQ0</accession>
<reference evidence="1" key="1">
    <citation type="submission" date="2018-05" db="EMBL/GenBank/DDBJ databases">
        <authorList>
            <person name="Lanie J.A."/>
            <person name="Ng W.-L."/>
            <person name="Kazmierczak K.M."/>
            <person name="Andrzejewski T.M."/>
            <person name="Davidsen T.M."/>
            <person name="Wayne K.J."/>
            <person name="Tettelin H."/>
            <person name="Glass J.I."/>
            <person name="Rusch D."/>
            <person name="Podicherti R."/>
            <person name="Tsui H.-C.T."/>
            <person name="Winkler M.E."/>
        </authorList>
    </citation>
    <scope>NUCLEOTIDE SEQUENCE</scope>
</reference>
<gene>
    <name evidence="1" type="ORF">METZ01_LOCUS143802</name>
</gene>
<feature type="non-terminal residue" evidence="1">
    <location>
        <position position="23"/>
    </location>
</feature>
<organism evidence="1">
    <name type="scientific">marine metagenome</name>
    <dbReference type="NCBI Taxonomy" id="408172"/>
    <lineage>
        <taxon>unclassified sequences</taxon>
        <taxon>metagenomes</taxon>
        <taxon>ecological metagenomes</taxon>
    </lineage>
</organism>
<protein>
    <submittedName>
        <fullName evidence="1">Uncharacterized protein</fullName>
    </submittedName>
</protein>
<dbReference type="EMBL" id="UINC01022072">
    <property type="protein sequence ID" value="SVA90948.1"/>
    <property type="molecule type" value="Genomic_DNA"/>
</dbReference>
<sequence>MIAEDIKDFKGFFPANPTPVFQG</sequence>